<organism evidence="3 4">
    <name type="scientific">Cadophora malorum</name>
    <dbReference type="NCBI Taxonomy" id="108018"/>
    <lineage>
        <taxon>Eukaryota</taxon>
        <taxon>Fungi</taxon>
        <taxon>Dikarya</taxon>
        <taxon>Ascomycota</taxon>
        <taxon>Pezizomycotina</taxon>
        <taxon>Leotiomycetes</taxon>
        <taxon>Helotiales</taxon>
        <taxon>Ploettnerulaceae</taxon>
        <taxon>Cadophora</taxon>
    </lineage>
</organism>
<reference evidence="3" key="1">
    <citation type="submission" date="2021-02" db="EMBL/GenBank/DDBJ databases">
        <title>Genome sequence Cadophora malorum strain M34.</title>
        <authorList>
            <person name="Stefanovic E."/>
            <person name="Vu D."/>
            <person name="Scully C."/>
            <person name="Dijksterhuis J."/>
            <person name="Roader J."/>
            <person name="Houbraken J."/>
        </authorList>
    </citation>
    <scope>NUCLEOTIDE SEQUENCE</scope>
    <source>
        <strain evidence="3">M34</strain>
    </source>
</reference>
<feature type="repeat" description="ANK" evidence="1">
    <location>
        <begin position="663"/>
        <end position="695"/>
    </location>
</feature>
<dbReference type="InterPro" id="IPR002110">
    <property type="entry name" value="Ankyrin_rpt"/>
</dbReference>
<name>A0A8H7WC51_9HELO</name>
<feature type="repeat" description="ANK" evidence="1">
    <location>
        <begin position="1052"/>
        <end position="1084"/>
    </location>
</feature>
<feature type="repeat" description="ANK" evidence="1">
    <location>
        <begin position="457"/>
        <end position="484"/>
    </location>
</feature>
<feature type="repeat" description="ANK" evidence="1">
    <location>
        <begin position="871"/>
        <end position="903"/>
    </location>
</feature>
<dbReference type="InterPro" id="IPR036770">
    <property type="entry name" value="Ankyrin_rpt-contain_sf"/>
</dbReference>
<dbReference type="Proteomes" id="UP000664132">
    <property type="component" value="Unassembled WGS sequence"/>
</dbReference>
<feature type="repeat" description="ANK" evidence="1">
    <location>
        <begin position="406"/>
        <end position="434"/>
    </location>
</feature>
<dbReference type="PANTHER" id="PTHR24133:SF40">
    <property type="entry name" value="ANKYRIN REPEAT DOMAIN 44"/>
    <property type="match status" value="1"/>
</dbReference>
<gene>
    <name evidence="3" type="ORF">IFR04_004829</name>
</gene>
<dbReference type="Pfam" id="PF22893">
    <property type="entry name" value="ULD_2"/>
    <property type="match status" value="1"/>
</dbReference>
<dbReference type="Pfam" id="PF13637">
    <property type="entry name" value="Ank_4"/>
    <property type="match status" value="1"/>
</dbReference>
<dbReference type="InterPro" id="IPR054464">
    <property type="entry name" value="ULD_fung"/>
</dbReference>
<feature type="repeat" description="ANK" evidence="1">
    <location>
        <begin position="802"/>
        <end position="834"/>
    </location>
</feature>
<sequence length="1190" mass="129965">MSFGFSAGDFVASISLITKVVKALNASTGSVAEVKTLAGTLESLKNAIQTSGDIYRQFGEIDGNDGTSLVAMEMRSSIERERQRCDEILESFMKTLKPYQDSFSENGSSQLVRHARKIGWLLRQDDAVGLNCSLTSHLTALDIYCKLLSRLRTESLLQTASTILSNVLDLRAEVTSITDSLQPLHSIPSSLGYPWEVRSAIADTVTLLDAVGRTILLPWILMGSIEDLHQLLLIMYRDIPGQKKILAREYNLTDDTDEDLDGGMVDNSNWETTIRRGMQLSLNIIMPTSHWVDLQSCPQCKTVCFSHNLPQKRRRCQQCQLTFRIFDKERLISDNSNTCFDESFSLQAQNTGGGLLPLNSPCREMASGRNDTVRFRNIHYHREVLKLQRSNENGPGTTITRQLVIEELPPLHKAAATGNVSEINGLLDEGGNVDFPLPFDAILSSPRLPDWEPMKFGGCTPLHLACWFGKLSTIESLLDRGAKILTQVPAHKYEALTFALQGHDPDRVFHLLVARGARIEYQDIHGESPLTTACALGKVLLIHYFLDRGTSLEVSDTSGTTPLQFAARGGHSQAFELLLAAEADIEPKWAVSSGQLYQFSTLHCAAQGGSVKIIKHLLRRGQDPNQVCHFGLSPFHWALDRGHLEASKILLCYTANIHSIHKLGMSTLHSAAFASLHEAVELLVEQGADCNHETEYGHTSLHQACSCTNIGSRSAQELTVTALLKLGAHVNASDVFGETPLHWAALNSRSRLTEILLNHGAKVDATSRLGETPLHFASRKGCNESVKLLIEHGADVNARCENGFTPFVEAVYSGNTETARMLLEHGAGINACDVLGLTALHYVFWSTCAGKEDLLKLLLGGGANAQSSSLDATTPLHYAAALGHSDHVQLLLDHKTNVDVLHGLGRTALHSAARWGRTGCIEILLASGADIHTTAPAICKVSVPGEEFMLEVAGCTPLICAAEHGHVAAVKLLLEHGAAVNVVRVDGKTTLSCAVESGNIEIVQLLLNSGADVEIRNWAGLTSLVQASRNNKDDIVKVILERGADIDARDNEGRTALHWAAFRGFESTARILIEHGAQFASDHLGRTPLHDAVYNGSEPLVKFLLDNGADPMARLADRTTLACWIRYTSQKTGSVEVKAETKAGLFESTKENAEVLETEATMTDLPVVRLALDIARIRGWMSIMELLVKD</sequence>
<feature type="repeat" description="ANK" evidence="1">
    <location>
        <begin position="525"/>
        <end position="557"/>
    </location>
</feature>
<dbReference type="SUPFAM" id="SSF48403">
    <property type="entry name" value="Ankyrin repeat"/>
    <property type="match status" value="3"/>
</dbReference>
<dbReference type="Pfam" id="PF12796">
    <property type="entry name" value="Ank_2"/>
    <property type="match status" value="6"/>
</dbReference>
<dbReference type="OrthoDB" id="20872at2759"/>
<keyword evidence="1" id="KW-0040">ANK repeat</keyword>
<evidence type="ECO:0000313" key="4">
    <source>
        <dbReference type="Proteomes" id="UP000664132"/>
    </source>
</evidence>
<feature type="repeat" description="ANK" evidence="1">
    <location>
        <begin position="953"/>
        <end position="985"/>
    </location>
</feature>
<dbReference type="Gene3D" id="1.25.40.20">
    <property type="entry name" value="Ankyrin repeat-containing domain"/>
    <property type="match status" value="5"/>
</dbReference>
<protein>
    <recommendedName>
        <fullName evidence="2">Ubiquitin-like domain-containing protein</fullName>
    </recommendedName>
</protein>
<evidence type="ECO:0000313" key="3">
    <source>
        <dbReference type="EMBL" id="KAG4422088.1"/>
    </source>
</evidence>
<evidence type="ECO:0000259" key="2">
    <source>
        <dbReference type="Pfam" id="PF22893"/>
    </source>
</evidence>
<evidence type="ECO:0000256" key="1">
    <source>
        <dbReference type="PROSITE-ProRule" id="PRU00023"/>
    </source>
</evidence>
<feature type="repeat" description="ANK" evidence="1">
    <location>
        <begin position="736"/>
        <end position="768"/>
    </location>
</feature>
<proteinExistence type="predicted"/>
<dbReference type="AlphaFoldDB" id="A0A8H7WC51"/>
<feature type="repeat" description="ANK" evidence="1">
    <location>
        <begin position="630"/>
        <end position="662"/>
    </location>
</feature>
<feature type="domain" description="Ubiquitin-like" evidence="2">
    <location>
        <begin position="202"/>
        <end position="286"/>
    </location>
</feature>
<dbReference type="Pfam" id="PF00023">
    <property type="entry name" value="Ank"/>
    <property type="match status" value="1"/>
</dbReference>
<dbReference type="PROSITE" id="PS50088">
    <property type="entry name" value="ANK_REPEAT"/>
    <property type="match status" value="18"/>
</dbReference>
<dbReference type="SMART" id="SM00248">
    <property type="entry name" value="ANK"/>
    <property type="match status" value="20"/>
</dbReference>
<dbReference type="PANTHER" id="PTHR24133">
    <property type="entry name" value="ANKYRIN DOMAIN-CONTAINING"/>
    <property type="match status" value="1"/>
</dbReference>
<feature type="repeat" description="ANK" evidence="1">
    <location>
        <begin position="904"/>
        <end position="936"/>
    </location>
</feature>
<dbReference type="PRINTS" id="PR01415">
    <property type="entry name" value="ANKYRIN"/>
</dbReference>
<comment type="caution">
    <text evidence="3">The sequence shown here is derived from an EMBL/GenBank/DDBJ whole genome shotgun (WGS) entry which is preliminary data.</text>
</comment>
<dbReference type="EMBL" id="JAFJYH010000055">
    <property type="protein sequence ID" value="KAG4422088.1"/>
    <property type="molecule type" value="Genomic_DNA"/>
</dbReference>
<feature type="repeat" description="ANK" evidence="1">
    <location>
        <begin position="696"/>
        <end position="735"/>
    </location>
</feature>
<feature type="repeat" description="ANK" evidence="1">
    <location>
        <begin position="1019"/>
        <end position="1051"/>
    </location>
</feature>
<dbReference type="PROSITE" id="PS50297">
    <property type="entry name" value="ANK_REP_REGION"/>
    <property type="match status" value="15"/>
</dbReference>
<feature type="repeat" description="ANK" evidence="1">
    <location>
        <begin position="769"/>
        <end position="801"/>
    </location>
</feature>
<feature type="repeat" description="ANK" evidence="1">
    <location>
        <begin position="986"/>
        <end position="1018"/>
    </location>
</feature>
<dbReference type="InterPro" id="IPR052391">
    <property type="entry name" value="E3_Ligase-Neurotoxin"/>
</dbReference>
<feature type="repeat" description="ANK" evidence="1">
    <location>
        <begin position="597"/>
        <end position="629"/>
    </location>
</feature>
<keyword evidence="4" id="KW-1185">Reference proteome</keyword>
<feature type="repeat" description="ANK" evidence="1">
    <location>
        <begin position="1084"/>
        <end position="1116"/>
    </location>
</feature>
<feature type="repeat" description="ANK" evidence="1">
    <location>
        <begin position="558"/>
        <end position="586"/>
    </location>
</feature>
<accession>A0A8H7WC51</accession>